<name>A0ABP7MWB4_9BACT</name>
<dbReference type="SUPFAM" id="SSF82171">
    <property type="entry name" value="DPP6 N-terminal domain-like"/>
    <property type="match status" value="1"/>
</dbReference>
<protein>
    <recommendedName>
        <fullName evidence="3">T9SS C-terminal target domain-containing protein</fullName>
    </recommendedName>
</protein>
<evidence type="ECO:0008006" key="3">
    <source>
        <dbReference type="Google" id="ProtNLM"/>
    </source>
</evidence>
<dbReference type="EMBL" id="BAABDH010000024">
    <property type="protein sequence ID" value="GAA3931461.1"/>
    <property type="molecule type" value="Genomic_DNA"/>
</dbReference>
<reference evidence="2" key="1">
    <citation type="journal article" date="2019" name="Int. J. Syst. Evol. Microbiol.">
        <title>The Global Catalogue of Microorganisms (GCM) 10K type strain sequencing project: providing services to taxonomists for standard genome sequencing and annotation.</title>
        <authorList>
            <consortium name="The Broad Institute Genomics Platform"/>
            <consortium name="The Broad Institute Genome Sequencing Center for Infectious Disease"/>
            <person name="Wu L."/>
            <person name="Ma J."/>
        </authorList>
    </citation>
    <scope>NUCLEOTIDE SEQUENCE [LARGE SCALE GENOMIC DNA]</scope>
    <source>
        <strain evidence="2">JCM 17214</strain>
    </source>
</reference>
<organism evidence="1 2">
    <name type="scientific">Hymenobacter algoricola</name>
    <dbReference type="NCBI Taxonomy" id="486267"/>
    <lineage>
        <taxon>Bacteria</taxon>
        <taxon>Pseudomonadati</taxon>
        <taxon>Bacteroidota</taxon>
        <taxon>Cytophagia</taxon>
        <taxon>Cytophagales</taxon>
        <taxon>Hymenobacteraceae</taxon>
        <taxon>Hymenobacter</taxon>
    </lineage>
</organism>
<accession>A0ABP7MWB4</accession>
<dbReference type="InterPro" id="IPR015943">
    <property type="entry name" value="WD40/YVTN_repeat-like_dom_sf"/>
</dbReference>
<gene>
    <name evidence="1" type="ORF">GCM10022406_15770</name>
</gene>
<sequence length="895" mass="93613">MQFYTNSVDVWNRDHQVMVNGHNLGGHESTTQGVVVVPHPGKAGQYFLFIVDGCDNKLAGGLKYALIDLTRQNNLGEVVSRDNQLSAVSLTEKVTAVRHANGYDFWVIVHGWETNTFYSYLVSGAGVATNPVVTNIGSVHKGGSGAFFNANAVGYMKASADGSRLAVAKRDSNFELFDFDIATGEFSHYVALPQFYRSYGVEFSPDGSRLYGTTLNGNNIYQFNLLAGSDAAIAASATVVGTSPKNAYMGALQTGPDGKIYAALFNHDFLGAIDAPNALGQACLYHNYGVNLGASICQLGLPNFPNAFPVNEWRGIVNTAYTEAGNWSKKTVPAANDDVFIPAGAARMPVLTAAAAARKFTVEAGATMTDNGALTVLGDLINHGTFGGTGTLRSSGAGPHRVGGTLLRIGSLTAGPAATIRLTGPVQVQHVLRLDGNLTTDGHALTLLADADGTAMVVNGAGTATGAVTVQRYQPAGRTGRVHVATPVQQPTVGGLGTPDAAPEPEPATTRTTVAAYRSAADFKAGWSLPAATATPLVSGVGYAAPGAPPTLTFTGELGNGPYLAGGLARSAATPSGWWLLGNPYPAPLAWDQTLPGATGLDAALYTLQSAGRYEGTYASFVRGVSVNGGSNIIPLGQAFFVRNSRPGTTASLRFTNAARLSTYSSPPAQAAPEARTLLTLEVQGSGGASQVAVYFEAGATRRFDSAFDAYQLPGQDVAQLAVAGGAEPLAVQALPLLTAQDEPVPLLVLVPRAGRYTLRATQLLHLPAGTIAYLLDAETGARINLEQQPAYSFSAPARPLGPRFSLLFTAPRPLADLSNAQAPGFADPAALVKKAVGVEFYNFLDETVRHYTLSPQATAALELSLAGLIEGIYVVQMLSTLGRMNQRRRLRYSA</sequence>
<keyword evidence="2" id="KW-1185">Reference proteome</keyword>
<evidence type="ECO:0000313" key="1">
    <source>
        <dbReference type="EMBL" id="GAA3931461.1"/>
    </source>
</evidence>
<proteinExistence type="predicted"/>
<dbReference type="Proteomes" id="UP001499909">
    <property type="component" value="Unassembled WGS sequence"/>
</dbReference>
<comment type="caution">
    <text evidence="1">The sequence shown here is derived from an EMBL/GenBank/DDBJ whole genome shotgun (WGS) entry which is preliminary data.</text>
</comment>
<dbReference type="Gene3D" id="2.130.10.10">
    <property type="entry name" value="YVTN repeat-like/Quinoprotein amine dehydrogenase"/>
    <property type="match status" value="1"/>
</dbReference>
<evidence type="ECO:0000313" key="2">
    <source>
        <dbReference type="Proteomes" id="UP001499909"/>
    </source>
</evidence>